<dbReference type="InterPro" id="IPR044668">
    <property type="entry name" value="PuuD-like"/>
</dbReference>
<dbReference type="InterPro" id="IPR011697">
    <property type="entry name" value="Peptidase_C26"/>
</dbReference>
<keyword evidence="1" id="KW-0315">Glutamine amidotransferase</keyword>
<sequence>MLPLHLDEEEFKQINDFFDGWLFTGGHDVNPKVYGEKASKKCGVPNDDRDTLESMIFKTAMAEDKPVLGICRGIQIINAFMGGTLYQDLDSERKSNVEHHMAPPYDRIQHSVSVVANTPLYGLLDKKEIGVNSYHHQAIKKLGDGLEAMAVSEDGLIEAVYSPDKKYLWALQWHPEFSYKTDDNSMKILNTFANACKNIK</sequence>
<dbReference type="GO" id="GO:0016757">
    <property type="term" value="F:glycosyltransferase activity"/>
    <property type="evidence" value="ECO:0007669"/>
    <property type="project" value="UniProtKB-KW"/>
</dbReference>
<keyword evidence="1" id="KW-0328">Glycosyltransferase</keyword>
<dbReference type="Pfam" id="PF07722">
    <property type="entry name" value="Peptidase_C26"/>
    <property type="match status" value="1"/>
</dbReference>
<dbReference type="GO" id="GO:0033969">
    <property type="term" value="F:gamma-glutamyl-gamma-aminobutyrate hydrolase activity"/>
    <property type="evidence" value="ECO:0007669"/>
    <property type="project" value="TreeGrafter"/>
</dbReference>
<dbReference type="CDD" id="cd01745">
    <property type="entry name" value="GATase1_2"/>
    <property type="match status" value="1"/>
</dbReference>
<accession>A0A645HDJ8</accession>
<dbReference type="GO" id="GO:0006598">
    <property type="term" value="P:polyamine catabolic process"/>
    <property type="evidence" value="ECO:0007669"/>
    <property type="project" value="TreeGrafter"/>
</dbReference>
<evidence type="ECO:0000313" key="1">
    <source>
        <dbReference type="EMBL" id="MPN34174.1"/>
    </source>
</evidence>
<reference evidence="1" key="1">
    <citation type="submission" date="2019-08" db="EMBL/GenBank/DDBJ databases">
        <authorList>
            <person name="Kucharzyk K."/>
            <person name="Murdoch R.W."/>
            <person name="Higgins S."/>
            <person name="Loffler F."/>
        </authorList>
    </citation>
    <scope>NUCLEOTIDE SEQUENCE</scope>
</reference>
<protein>
    <submittedName>
        <fullName evidence="1">Putative glutamine amidotransferase</fullName>
        <ecNumber evidence="1">2.4.2.-</ecNumber>
    </submittedName>
</protein>
<dbReference type="PROSITE" id="PS51273">
    <property type="entry name" value="GATASE_TYPE_1"/>
    <property type="match status" value="1"/>
</dbReference>
<dbReference type="AlphaFoldDB" id="A0A645HDJ8"/>
<dbReference type="SUPFAM" id="SSF52317">
    <property type="entry name" value="Class I glutamine amidotransferase-like"/>
    <property type="match status" value="1"/>
</dbReference>
<keyword evidence="1" id="KW-0808">Transferase</keyword>
<dbReference type="Gene3D" id="3.40.50.880">
    <property type="match status" value="1"/>
</dbReference>
<gene>
    <name evidence="1" type="ORF">SDC9_181667</name>
</gene>
<dbReference type="InterPro" id="IPR029062">
    <property type="entry name" value="Class_I_gatase-like"/>
</dbReference>
<dbReference type="EC" id="2.4.2.-" evidence="1"/>
<dbReference type="EMBL" id="VSSQ01087070">
    <property type="protein sequence ID" value="MPN34174.1"/>
    <property type="molecule type" value="Genomic_DNA"/>
</dbReference>
<organism evidence="1">
    <name type="scientific">bioreactor metagenome</name>
    <dbReference type="NCBI Taxonomy" id="1076179"/>
    <lineage>
        <taxon>unclassified sequences</taxon>
        <taxon>metagenomes</taxon>
        <taxon>ecological metagenomes</taxon>
    </lineage>
</organism>
<name>A0A645HDJ8_9ZZZZ</name>
<dbReference type="PANTHER" id="PTHR43235:SF1">
    <property type="entry name" value="GLUTAMINE AMIDOTRANSFERASE PB2B2.05-RELATED"/>
    <property type="match status" value="1"/>
</dbReference>
<dbReference type="GO" id="GO:0005829">
    <property type="term" value="C:cytosol"/>
    <property type="evidence" value="ECO:0007669"/>
    <property type="project" value="TreeGrafter"/>
</dbReference>
<proteinExistence type="predicted"/>
<comment type="caution">
    <text evidence="1">The sequence shown here is derived from an EMBL/GenBank/DDBJ whole genome shotgun (WGS) entry which is preliminary data.</text>
</comment>
<dbReference type="PANTHER" id="PTHR43235">
    <property type="entry name" value="GLUTAMINE AMIDOTRANSFERASE PB2B2.05-RELATED"/>
    <property type="match status" value="1"/>
</dbReference>